<proteinExistence type="predicted"/>
<keyword evidence="3" id="KW-1185">Reference proteome</keyword>
<evidence type="ECO:0000313" key="2">
    <source>
        <dbReference type="EMBL" id="VDN34026.1"/>
    </source>
</evidence>
<evidence type="ECO:0000313" key="3">
    <source>
        <dbReference type="Proteomes" id="UP000281553"/>
    </source>
</evidence>
<sequence length="92" mass="10789">MMQLLVYFAQLDNSTLALPPSPPQTPLMLSCPPRVPPPTGANNRPKNARNRHHQTSRRAQQNLRQKRRSNSRIWYLLESSRIERLAPRRRPR</sequence>
<dbReference type="AlphaFoldDB" id="A0A3P7QT22"/>
<accession>A0A3P7QT22</accession>
<dbReference type="Proteomes" id="UP000281553">
    <property type="component" value="Unassembled WGS sequence"/>
</dbReference>
<name>A0A3P7QT22_DIBLA</name>
<gene>
    <name evidence="2" type="ORF">DILT_LOCUS16403</name>
</gene>
<organism evidence="2 3">
    <name type="scientific">Dibothriocephalus latus</name>
    <name type="common">Fish tapeworm</name>
    <name type="synonym">Diphyllobothrium latum</name>
    <dbReference type="NCBI Taxonomy" id="60516"/>
    <lineage>
        <taxon>Eukaryota</taxon>
        <taxon>Metazoa</taxon>
        <taxon>Spiralia</taxon>
        <taxon>Lophotrochozoa</taxon>
        <taxon>Platyhelminthes</taxon>
        <taxon>Cestoda</taxon>
        <taxon>Eucestoda</taxon>
        <taxon>Diphyllobothriidea</taxon>
        <taxon>Diphyllobothriidae</taxon>
        <taxon>Dibothriocephalus</taxon>
    </lineage>
</organism>
<protein>
    <submittedName>
        <fullName evidence="2">Uncharacterized protein</fullName>
    </submittedName>
</protein>
<dbReference type="EMBL" id="UYRU01084613">
    <property type="protein sequence ID" value="VDN34026.1"/>
    <property type="molecule type" value="Genomic_DNA"/>
</dbReference>
<feature type="compositionally biased region" description="Basic residues" evidence="1">
    <location>
        <begin position="46"/>
        <end position="56"/>
    </location>
</feature>
<evidence type="ECO:0000256" key="1">
    <source>
        <dbReference type="SAM" id="MobiDB-lite"/>
    </source>
</evidence>
<reference evidence="2 3" key="1">
    <citation type="submission" date="2018-11" db="EMBL/GenBank/DDBJ databases">
        <authorList>
            <consortium name="Pathogen Informatics"/>
        </authorList>
    </citation>
    <scope>NUCLEOTIDE SEQUENCE [LARGE SCALE GENOMIC DNA]</scope>
</reference>
<feature type="region of interest" description="Disordered" evidence="1">
    <location>
        <begin position="14"/>
        <end position="70"/>
    </location>
</feature>